<reference evidence="1" key="1">
    <citation type="submission" date="2022-02" db="EMBL/GenBank/DDBJ databases">
        <title>Plant Genome Project.</title>
        <authorList>
            <person name="Zhang R.-G."/>
        </authorList>
    </citation>
    <scope>NUCLEOTIDE SEQUENCE</scope>
    <source>
        <strain evidence="1">AT1</strain>
    </source>
</reference>
<evidence type="ECO:0000313" key="1">
    <source>
        <dbReference type="EMBL" id="KAI8532618.1"/>
    </source>
</evidence>
<evidence type="ECO:0000313" key="2">
    <source>
        <dbReference type="Proteomes" id="UP001062846"/>
    </source>
</evidence>
<name>A0ACC0LWX6_RHOML</name>
<proteinExistence type="predicted"/>
<gene>
    <name evidence="1" type="ORF">RHMOL_Rhmol11G0227200</name>
</gene>
<dbReference type="EMBL" id="CM046398">
    <property type="protein sequence ID" value="KAI8532618.1"/>
    <property type="molecule type" value="Genomic_DNA"/>
</dbReference>
<protein>
    <submittedName>
        <fullName evidence="1">Uncharacterized protein</fullName>
    </submittedName>
</protein>
<accession>A0ACC0LWX6</accession>
<sequence>MTATLKEQLNSITPALREMQLWKEERVKQFQAVQNQIQRISIDIAGQSQCDEQPSKITINENDLSQKKLEEYQTELQRPHKEKNDRLQRLEKYMSTVQNLTATLGMDSSTIITKVHPSLNELSGLSKNISDSILAKLNSTMESLEDEKRMRLEKLHHVGKVLTNLWSLMDTTYEDRQLFSHITGLWSVSSAEISTPGILTLGIIQQPEAEVKRLDQLKASKMKELFLKKQFELEEICHGSHMEIPSRSEMDNIINLINSGEIDYAHLLMSMNDQISKAKDKASSRKVIMEKMEKWMSACKEERWLEEYSRSFEVSYGHSYMHNKNPAMETRKIKKPKQEIGVESLHPVTNNDDALGILRSLRDVPPAHYTLKIESLSLFLNTRKENYKSGTFEAGGYKWKLYLHPNGNKKKNVNGHISLYLAIVDTNTLPLGWEVNVNFKFFVFDQIRDQYLTIQELGVRRFHRTKTEWGFDQFLPLDTFNDASNGYLHDDCCVFGAEVFVIHQSSKGECLATVRHPAHNTYSWKVNKFSAIDKDRLTSQVFRVGQHNWRLLIYPKGDSRAKGESLSIFLELVDCKSLATQRKVYAEYNLRIRDQILGKHLEMKVKSWFSGSCKTMGYSNFLPQRDLNNAIKGFLLKDTVIVEAQIILTSTRKDI</sequence>
<keyword evidence="2" id="KW-1185">Reference proteome</keyword>
<comment type="caution">
    <text evidence="1">The sequence shown here is derived from an EMBL/GenBank/DDBJ whole genome shotgun (WGS) entry which is preliminary data.</text>
</comment>
<dbReference type="Proteomes" id="UP001062846">
    <property type="component" value="Chromosome 11"/>
</dbReference>
<organism evidence="1 2">
    <name type="scientific">Rhododendron molle</name>
    <name type="common">Chinese azalea</name>
    <name type="synonym">Azalea mollis</name>
    <dbReference type="NCBI Taxonomy" id="49168"/>
    <lineage>
        <taxon>Eukaryota</taxon>
        <taxon>Viridiplantae</taxon>
        <taxon>Streptophyta</taxon>
        <taxon>Embryophyta</taxon>
        <taxon>Tracheophyta</taxon>
        <taxon>Spermatophyta</taxon>
        <taxon>Magnoliopsida</taxon>
        <taxon>eudicotyledons</taxon>
        <taxon>Gunneridae</taxon>
        <taxon>Pentapetalae</taxon>
        <taxon>asterids</taxon>
        <taxon>Ericales</taxon>
        <taxon>Ericaceae</taxon>
        <taxon>Ericoideae</taxon>
        <taxon>Rhodoreae</taxon>
        <taxon>Rhododendron</taxon>
    </lineage>
</organism>